<evidence type="ECO:0000313" key="2">
    <source>
        <dbReference type="EMBL" id="MPC52212.1"/>
    </source>
</evidence>
<dbReference type="Proteomes" id="UP000324222">
    <property type="component" value="Unassembled WGS sequence"/>
</dbReference>
<dbReference type="OrthoDB" id="27435at2759"/>
<dbReference type="Gene3D" id="3.40.50.300">
    <property type="entry name" value="P-loop containing nucleotide triphosphate hydrolases"/>
    <property type="match status" value="1"/>
</dbReference>
<accession>A0A5B7FZZ7</accession>
<evidence type="ECO:0000259" key="1">
    <source>
        <dbReference type="SMART" id="SM00382"/>
    </source>
</evidence>
<comment type="caution">
    <text evidence="2">The sequence shown here is derived from an EMBL/GenBank/DDBJ whole genome shotgun (WGS) entry which is preliminary data.</text>
</comment>
<dbReference type="InterPro" id="IPR055278">
    <property type="entry name" value="CDC48c"/>
</dbReference>
<dbReference type="PANTHER" id="PTHR48470:SF1">
    <property type="entry name" value="CELL DIVISION CONTROL PROTEIN 48 C ISOFORM 1"/>
    <property type="match status" value="1"/>
</dbReference>
<proteinExistence type="predicted"/>
<sequence length="225" mass="24562">MAEASTVTLADMAGIEALEEVRMYQICDLAGNLRWPGVLQPLIKSALVTGPSGSGKTTFGQALAGTSEAPVVRVTATELVGGVSGESEERITEVFEQAATLSPCVLLLEKLDVVAPKDSNATKGLERRICTQLSSCLASLKTKHKDKQVLVLGETSRPEKLDWDLRGSFDLEVFMAIPTEEARGKILKNDVELKLYERERLQETLVCVAFTERNTGPWQHVARCM</sequence>
<dbReference type="GO" id="GO:0016887">
    <property type="term" value="F:ATP hydrolysis activity"/>
    <property type="evidence" value="ECO:0007669"/>
    <property type="project" value="InterPro"/>
</dbReference>
<reference evidence="2 3" key="1">
    <citation type="submission" date="2019-05" db="EMBL/GenBank/DDBJ databases">
        <title>Another draft genome of Portunus trituberculatus and its Hox gene families provides insights of decapod evolution.</title>
        <authorList>
            <person name="Jeong J.-H."/>
            <person name="Song I."/>
            <person name="Kim S."/>
            <person name="Choi T."/>
            <person name="Kim D."/>
            <person name="Ryu S."/>
            <person name="Kim W."/>
        </authorList>
    </citation>
    <scope>NUCLEOTIDE SEQUENCE [LARGE SCALE GENOMIC DNA]</scope>
    <source>
        <tissue evidence="2">Muscle</tissue>
    </source>
</reference>
<dbReference type="PANTHER" id="PTHR48470">
    <property type="entry name" value="CELL DIVISION CONTROL PROTEIN 48 C ISOFORM 1"/>
    <property type="match status" value="1"/>
</dbReference>
<dbReference type="SMART" id="SM00382">
    <property type="entry name" value="AAA"/>
    <property type="match status" value="1"/>
</dbReference>
<dbReference type="InterPro" id="IPR027417">
    <property type="entry name" value="P-loop_NTPase"/>
</dbReference>
<dbReference type="GO" id="GO:0005524">
    <property type="term" value="F:ATP binding"/>
    <property type="evidence" value="ECO:0007669"/>
    <property type="project" value="InterPro"/>
</dbReference>
<dbReference type="AlphaFoldDB" id="A0A5B7FZZ7"/>
<dbReference type="Pfam" id="PF00004">
    <property type="entry name" value="AAA"/>
    <property type="match status" value="1"/>
</dbReference>
<dbReference type="InterPro" id="IPR003959">
    <property type="entry name" value="ATPase_AAA_core"/>
</dbReference>
<name>A0A5B7FZZ7_PORTR</name>
<dbReference type="SUPFAM" id="SSF52540">
    <property type="entry name" value="P-loop containing nucleoside triphosphate hydrolases"/>
    <property type="match status" value="1"/>
</dbReference>
<organism evidence="2 3">
    <name type="scientific">Portunus trituberculatus</name>
    <name type="common">Swimming crab</name>
    <name type="synonym">Neptunus trituberculatus</name>
    <dbReference type="NCBI Taxonomy" id="210409"/>
    <lineage>
        <taxon>Eukaryota</taxon>
        <taxon>Metazoa</taxon>
        <taxon>Ecdysozoa</taxon>
        <taxon>Arthropoda</taxon>
        <taxon>Crustacea</taxon>
        <taxon>Multicrustacea</taxon>
        <taxon>Malacostraca</taxon>
        <taxon>Eumalacostraca</taxon>
        <taxon>Eucarida</taxon>
        <taxon>Decapoda</taxon>
        <taxon>Pleocyemata</taxon>
        <taxon>Brachyura</taxon>
        <taxon>Eubrachyura</taxon>
        <taxon>Portunoidea</taxon>
        <taxon>Portunidae</taxon>
        <taxon>Portuninae</taxon>
        <taxon>Portunus</taxon>
    </lineage>
</organism>
<feature type="domain" description="AAA+ ATPase" evidence="1">
    <location>
        <begin position="42"/>
        <end position="179"/>
    </location>
</feature>
<dbReference type="InterPro" id="IPR003593">
    <property type="entry name" value="AAA+_ATPase"/>
</dbReference>
<keyword evidence="3" id="KW-1185">Reference proteome</keyword>
<protein>
    <submittedName>
        <fullName evidence="2">Nuclear valosin-containing protein-like</fullName>
    </submittedName>
</protein>
<evidence type="ECO:0000313" key="3">
    <source>
        <dbReference type="Proteomes" id="UP000324222"/>
    </source>
</evidence>
<dbReference type="EMBL" id="VSRR010010705">
    <property type="protein sequence ID" value="MPC52212.1"/>
    <property type="molecule type" value="Genomic_DNA"/>
</dbReference>
<gene>
    <name evidence="2" type="primary">Nvl_0</name>
    <name evidence="2" type="ORF">E2C01_046075</name>
</gene>